<keyword evidence="1" id="KW-0698">rRNA processing</keyword>
<dbReference type="InParanoid" id="K0KEN2"/>
<keyword evidence="4" id="KW-0269">Exonuclease</keyword>
<dbReference type="PANTHER" id="PTHR12801">
    <property type="entry name" value="RNA EXONUCLEASE REXO1 / RECO3 FAMILY MEMBER-RELATED"/>
    <property type="match status" value="1"/>
</dbReference>
<dbReference type="GO" id="GO:0004527">
    <property type="term" value="F:exonuclease activity"/>
    <property type="evidence" value="ECO:0007669"/>
    <property type="project" value="UniProtKB-KW"/>
</dbReference>
<name>K0KEN2_WICCF</name>
<keyword evidence="3 5" id="KW-0378">Hydrolase</keyword>
<dbReference type="InterPro" id="IPR036397">
    <property type="entry name" value="RNaseH_sf"/>
</dbReference>
<evidence type="ECO:0000256" key="3">
    <source>
        <dbReference type="ARBA" id="ARBA00022801"/>
    </source>
</evidence>
<evidence type="ECO:0000256" key="1">
    <source>
        <dbReference type="ARBA" id="ARBA00022552"/>
    </source>
</evidence>
<dbReference type="Gene3D" id="3.30.420.10">
    <property type="entry name" value="Ribonuclease H-like superfamily/Ribonuclease H"/>
    <property type="match status" value="1"/>
</dbReference>
<gene>
    <name evidence="5" type="ORF">BN7_216</name>
</gene>
<dbReference type="AlphaFoldDB" id="K0KEN2"/>
<keyword evidence="2" id="KW-0540">Nuclease</keyword>
<accession>K0KEN2</accession>
<protein>
    <submittedName>
        <fullName evidence="5">Apoptosis-enhancing nuclease</fullName>
        <ecNumber evidence="5">3.1.-.-</ecNumber>
    </submittedName>
</protein>
<evidence type="ECO:0000256" key="2">
    <source>
        <dbReference type="ARBA" id="ARBA00022722"/>
    </source>
</evidence>
<proteinExistence type="predicted"/>
<dbReference type="GO" id="GO:0003676">
    <property type="term" value="F:nucleic acid binding"/>
    <property type="evidence" value="ECO:0007669"/>
    <property type="project" value="InterPro"/>
</dbReference>
<sequence>MWINQMVLKYDELKARKIPIHRSTPGFRTQTPEARQFIASQPAYTTEINEWVETIPPANPRQHRKGIYSIDCETVWTTTGTQVGSITIIDWRNYEVLNVKVRPSSRVLNYNGMVSGLDGKQLFQAPGLWTQGQVQAFIVDKIKTTDIIVGMQLKMI</sequence>
<dbReference type="InterPro" id="IPR047021">
    <property type="entry name" value="REXO1/3/4-like"/>
</dbReference>
<dbReference type="EC" id="3.1.-.-" evidence="5"/>
<dbReference type="GO" id="GO:0005634">
    <property type="term" value="C:nucleus"/>
    <property type="evidence" value="ECO:0007669"/>
    <property type="project" value="TreeGrafter"/>
</dbReference>
<evidence type="ECO:0000313" key="5">
    <source>
        <dbReference type="EMBL" id="CCH40682.1"/>
    </source>
</evidence>
<dbReference type="GO" id="GO:0006364">
    <property type="term" value="P:rRNA processing"/>
    <property type="evidence" value="ECO:0007669"/>
    <property type="project" value="UniProtKB-KW"/>
</dbReference>
<organism evidence="5 6">
    <name type="scientific">Wickerhamomyces ciferrii (strain ATCC 14091 / BCRC 22168 / CBS 111 / JCM 3599 / NBRC 0793 / NRRL Y-1031 F-60-10)</name>
    <name type="common">Yeast</name>
    <name type="synonym">Pichia ciferrii</name>
    <dbReference type="NCBI Taxonomy" id="1206466"/>
    <lineage>
        <taxon>Eukaryota</taxon>
        <taxon>Fungi</taxon>
        <taxon>Dikarya</taxon>
        <taxon>Ascomycota</taxon>
        <taxon>Saccharomycotina</taxon>
        <taxon>Saccharomycetes</taxon>
        <taxon>Phaffomycetales</taxon>
        <taxon>Wickerhamomycetaceae</taxon>
        <taxon>Wickerhamomyces</taxon>
    </lineage>
</organism>
<dbReference type="EMBL" id="CAIF01000003">
    <property type="protein sequence ID" value="CCH40682.1"/>
    <property type="molecule type" value="Genomic_DNA"/>
</dbReference>
<evidence type="ECO:0000256" key="4">
    <source>
        <dbReference type="ARBA" id="ARBA00022839"/>
    </source>
</evidence>
<evidence type="ECO:0000313" key="6">
    <source>
        <dbReference type="Proteomes" id="UP000009328"/>
    </source>
</evidence>
<reference evidence="5 6" key="1">
    <citation type="journal article" date="2012" name="Eukaryot. Cell">
        <title>Draft genome sequence of Wickerhamomyces ciferrii NRRL Y-1031 F-60-10.</title>
        <authorList>
            <person name="Schneider J."/>
            <person name="Andrea H."/>
            <person name="Blom J."/>
            <person name="Jaenicke S."/>
            <person name="Ruckert C."/>
            <person name="Schorsch C."/>
            <person name="Szczepanowski R."/>
            <person name="Farwick M."/>
            <person name="Goesmann A."/>
            <person name="Puhler A."/>
            <person name="Schaffer S."/>
            <person name="Tauch A."/>
            <person name="Kohler T."/>
            <person name="Brinkrolf K."/>
        </authorList>
    </citation>
    <scope>NUCLEOTIDE SEQUENCE [LARGE SCALE GENOMIC DNA]</scope>
    <source>
        <strain evidence="6">ATCC 14091 / BCRC 22168 / CBS 111 / JCM 3599 / NBRC 0793 / NRRL Y-1031 F-60-10</strain>
    </source>
</reference>
<dbReference type="HOGENOM" id="CLU_1688113_0_0_1"/>
<comment type="caution">
    <text evidence="5">The sequence shown here is derived from an EMBL/GenBank/DDBJ whole genome shotgun (WGS) entry which is preliminary data.</text>
</comment>
<dbReference type="Proteomes" id="UP000009328">
    <property type="component" value="Unassembled WGS sequence"/>
</dbReference>
<keyword evidence="6" id="KW-1185">Reference proteome</keyword>